<sequence length="478" mass="50412">MLLCGTLCFSTMTKHGSLISALLLFLLLQCGSASKNSIIVSPESLRWKNEGINCSSSQAEESKSTFSLVHINGHCSPFRAPDSTWSSSVLKSIEGDARRYRAILQRRVSLLASTTPTVSTEDDANVPVTPMAPGQAANYIIKLGFGTPARSLYTVIDTGSNLAWIPCTTCSNCPQSQQFDPSKSSTFKLLGCSSPQCQALVSSPDCGDKSCALRTAYGDGSQLAFVLSTDTVTVGSQAVGDFVFGCALYLTGLLQLSPGLMGFGKDSLSFVSQTAKSYDRTFSYCLPSIRSSGSTGSLLLGKGALSAPGLKFTPFLTNAANPSLYAVGLNGVSVGNDRVSVPADTIIDSGTVITRLVAPAYTAMRDSFRRQLSARNLNIVANVSNLFDTCYKIPSGGVELPSVTLHFDGGFDWVLPAENVLIPGSSKGSSVQCLAFAAPPGNLANRLSIIGNFQQQNFRVVYDAPASRLGIALEKCGA</sequence>
<feature type="domain" description="Peptidase A1" evidence="4">
    <location>
        <begin position="139"/>
        <end position="472"/>
    </location>
</feature>
<name>A0A0D6QRY4_ARACU</name>
<accession>A0A0D6QRY4</accession>
<evidence type="ECO:0000259" key="4">
    <source>
        <dbReference type="PROSITE" id="PS51767"/>
    </source>
</evidence>
<dbReference type="InterPro" id="IPR021109">
    <property type="entry name" value="Peptidase_aspartic_dom_sf"/>
</dbReference>
<proteinExistence type="inferred from homology"/>
<dbReference type="InterPro" id="IPR001461">
    <property type="entry name" value="Aspartic_peptidase_A1"/>
</dbReference>
<dbReference type="SUPFAM" id="SSF50630">
    <property type="entry name" value="Acid proteases"/>
    <property type="match status" value="1"/>
</dbReference>
<evidence type="ECO:0000256" key="3">
    <source>
        <dbReference type="SAM" id="SignalP"/>
    </source>
</evidence>
<dbReference type="InterPro" id="IPR032861">
    <property type="entry name" value="TAXi_N"/>
</dbReference>
<dbReference type="InterPro" id="IPR033121">
    <property type="entry name" value="PEPTIDASE_A1"/>
</dbReference>
<reference evidence="5" key="1">
    <citation type="submission" date="2015-03" db="EMBL/GenBank/DDBJ databases">
        <title>A transcriptome of Araucaria cunninghamii, an australian fine timber species.</title>
        <authorList>
            <person name="Jing Yi C.J.Y."/>
            <person name="Yin San L.Y.S."/>
            <person name="Abdul Karim S.S."/>
            <person name="Wan Azmi N.N."/>
            <person name="Hercus R.R."/>
            <person name="Croft L.L."/>
        </authorList>
    </citation>
    <scope>NUCLEOTIDE SEQUENCE</scope>
    <source>
        <strain evidence="5">MI0301</strain>
        <tissue evidence="5">Leaf</tissue>
    </source>
</reference>
<dbReference type="GO" id="GO:0006508">
    <property type="term" value="P:proteolysis"/>
    <property type="evidence" value="ECO:0007669"/>
    <property type="project" value="InterPro"/>
</dbReference>
<dbReference type="PANTHER" id="PTHR13683:SF775">
    <property type="entry name" value="EUKARYOTIC ASPARTYL PROTEASE FAMILY PROTEIN"/>
    <property type="match status" value="1"/>
</dbReference>
<protein>
    <recommendedName>
        <fullName evidence="4">Peptidase A1 domain-containing protein</fullName>
    </recommendedName>
</protein>
<dbReference type="EMBL" id="GCKF01052712">
    <property type="protein sequence ID" value="JAG93031.1"/>
    <property type="molecule type" value="Transcribed_RNA"/>
</dbReference>
<feature type="active site" evidence="2">
    <location>
        <position position="157"/>
    </location>
</feature>
<dbReference type="Gene3D" id="2.40.70.10">
    <property type="entry name" value="Acid Proteases"/>
    <property type="match status" value="2"/>
</dbReference>
<dbReference type="GO" id="GO:0004190">
    <property type="term" value="F:aspartic-type endopeptidase activity"/>
    <property type="evidence" value="ECO:0007669"/>
    <property type="project" value="InterPro"/>
</dbReference>
<comment type="similarity">
    <text evidence="1">Belongs to the peptidase A1 family.</text>
</comment>
<keyword evidence="3" id="KW-0732">Signal</keyword>
<dbReference type="Pfam" id="PF14541">
    <property type="entry name" value="TAXi_C"/>
    <property type="match status" value="1"/>
</dbReference>
<evidence type="ECO:0000256" key="2">
    <source>
        <dbReference type="PIRSR" id="PIRSR601461-1"/>
    </source>
</evidence>
<feature type="active site" evidence="2">
    <location>
        <position position="348"/>
    </location>
</feature>
<dbReference type="PROSITE" id="PS51767">
    <property type="entry name" value="PEPTIDASE_A1"/>
    <property type="match status" value="1"/>
</dbReference>
<feature type="signal peptide" evidence="3">
    <location>
        <begin position="1"/>
        <end position="33"/>
    </location>
</feature>
<dbReference type="PANTHER" id="PTHR13683">
    <property type="entry name" value="ASPARTYL PROTEASES"/>
    <property type="match status" value="1"/>
</dbReference>
<evidence type="ECO:0000256" key="1">
    <source>
        <dbReference type="ARBA" id="ARBA00007447"/>
    </source>
</evidence>
<feature type="chain" id="PRO_5002311329" description="Peptidase A1 domain-containing protein" evidence="3">
    <location>
        <begin position="34"/>
        <end position="478"/>
    </location>
</feature>
<evidence type="ECO:0000313" key="5">
    <source>
        <dbReference type="EMBL" id="JAG93031.1"/>
    </source>
</evidence>
<organism evidence="5">
    <name type="scientific">Araucaria cunninghamii</name>
    <name type="common">Hoop pine</name>
    <name type="synonym">Moreton Bay pine</name>
    <dbReference type="NCBI Taxonomy" id="56994"/>
    <lineage>
        <taxon>Eukaryota</taxon>
        <taxon>Viridiplantae</taxon>
        <taxon>Streptophyta</taxon>
        <taxon>Embryophyta</taxon>
        <taxon>Tracheophyta</taxon>
        <taxon>Spermatophyta</taxon>
        <taxon>Pinopsida</taxon>
        <taxon>Pinidae</taxon>
        <taxon>Conifers II</taxon>
        <taxon>Araucariales</taxon>
        <taxon>Araucariaceae</taxon>
        <taxon>Araucaria</taxon>
    </lineage>
</organism>
<dbReference type="Pfam" id="PF14543">
    <property type="entry name" value="TAXi_N"/>
    <property type="match status" value="1"/>
</dbReference>
<dbReference type="AlphaFoldDB" id="A0A0D6QRY4"/>
<dbReference type="InterPro" id="IPR032799">
    <property type="entry name" value="TAXi_C"/>
</dbReference>